<comment type="caution">
    <text evidence="2">The sequence shown here is derived from an EMBL/GenBank/DDBJ whole genome shotgun (WGS) entry which is preliminary data.</text>
</comment>
<feature type="region of interest" description="Disordered" evidence="1">
    <location>
        <begin position="1"/>
        <end position="23"/>
    </location>
</feature>
<proteinExistence type="predicted"/>
<evidence type="ECO:0000313" key="2">
    <source>
        <dbReference type="EMBL" id="KAK3737923.1"/>
    </source>
</evidence>
<sequence length="80" mass="9083">MKVTKYSQIADGDGPKEKLSKSSVSSSVWSRLFLRFALDQCFPLPSTLEHCEFQNAAQEKEIVLKRRSEGRGEVNKHKCP</sequence>
<accession>A0AAE0Y9J5</accession>
<keyword evidence="3" id="KW-1185">Reference proteome</keyword>
<gene>
    <name evidence="2" type="ORF">RRG08_028548</name>
</gene>
<dbReference type="AlphaFoldDB" id="A0AAE0Y9J5"/>
<reference evidence="2" key="1">
    <citation type="journal article" date="2023" name="G3 (Bethesda)">
        <title>A reference genome for the long-term kleptoplast-retaining sea slug Elysia crispata morphotype clarki.</title>
        <authorList>
            <person name="Eastman K.E."/>
            <person name="Pendleton A.L."/>
            <person name="Shaikh M.A."/>
            <person name="Suttiyut T."/>
            <person name="Ogas R."/>
            <person name="Tomko P."/>
            <person name="Gavelis G."/>
            <person name="Widhalm J.R."/>
            <person name="Wisecaver J.H."/>
        </authorList>
    </citation>
    <scope>NUCLEOTIDE SEQUENCE</scope>
    <source>
        <strain evidence="2">ECLA1</strain>
    </source>
</reference>
<name>A0AAE0Y9J5_9GAST</name>
<protein>
    <submittedName>
        <fullName evidence="2">Uncharacterized protein</fullName>
    </submittedName>
</protein>
<dbReference type="Proteomes" id="UP001283361">
    <property type="component" value="Unassembled WGS sequence"/>
</dbReference>
<evidence type="ECO:0000256" key="1">
    <source>
        <dbReference type="SAM" id="MobiDB-lite"/>
    </source>
</evidence>
<dbReference type="EMBL" id="JAWDGP010006611">
    <property type="protein sequence ID" value="KAK3737923.1"/>
    <property type="molecule type" value="Genomic_DNA"/>
</dbReference>
<evidence type="ECO:0000313" key="3">
    <source>
        <dbReference type="Proteomes" id="UP001283361"/>
    </source>
</evidence>
<organism evidence="2 3">
    <name type="scientific">Elysia crispata</name>
    <name type="common">lettuce slug</name>
    <dbReference type="NCBI Taxonomy" id="231223"/>
    <lineage>
        <taxon>Eukaryota</taxon>
        <taxon>Metazoa</taxon>
        <taxon>Spiralia</taxon>
        <taxon>Lophotrochozoa</taxon>
        <taxon>Mollusca</taxon>
        <taxon>Gastropoda</taxon>
        <taxon>Heterobranchia</taxon>
        <taxon>Euthyneura</taxon>
        <taxon>Panpulmonata</taxon>
        <taxon>Sacoglossa</taxon>
        <taxon>Placobranchoidea</taxon>
        <taxon>Plakobranchidae</taxon>
        <taxon>Elysia</taxon>
    </lineage>
</organism>